<dbReference type="SUPFAM" id="SSF82771">
    <property type="entry name" value="GIY-YIG endonuclease"/>
    <property type="match status" value="1"/>
</dbReference>
<dbReference type="OrthoDB" id="9801242at2"/>
<proteinExistence type="predicted"/>
<name>A0A4R3UNQ5_9BURK</name>
<comment type="caution">
    <text evidence="1">The sequence shown here is derived from an EMBL/GenBank/DDBJ whole genome shotgun (WGS) entry which is preliminary data.</text>
</comment>
<accession>A0A4R3UNQ5</accession>
<dbReference type="InterPro" id="IPR035901">
    <property type="entry name" value="GIY-YIG_endonuc_sf"/>
</dbReference>
<organism evidence="1 2">
    <name type="scientific">Paracandidimonas soli</name>
    <dbReference type="NCBI Taxonomy" id="1917182"/>
    <lineage>
        <taxon>Bacteria</taxon>
        <taxon>Pseudomonadati</taxon>
        <taxon>Pseudomonadota</taxon>
        <taxon>Betaproteobacteria</taxon>
        <taxon>Burkholderiales</taxon>
        <taxon>Alcaligenaceae</taxon>
        <taxon>Paracandidimonas</taxon>
    </lineage>
</organism>
<evidence type="ECO:0000313" key="1">
    <source>
        <dbReference type="EMBL" id="TCU92582.1"/>
    </source>
</evidence>
<gene>
    <name evidence="1" type="ORF">EV686_11419</name>
</gene>
<evidence type="ECO:0000313" key="2">
    <source>
        <dbReference type="Proteomes" id="UP000294692"/>
    </source>
</evidence>
<dbReference type="EMBL" id="SMBX01000014">
    <property type="protein sequence ID" value="TCU92582.1"/>
    <property type="molecule type" value="Genomic_DNA"/>
</dbReference>
<dbReference type="RefSeq" id="WP_132478251.1">
    <property type="nucleotide sequence ID" value="NZ_JBHRVM010000001.1"/>
</dbReference>
<dbReference type="AlphaFoldDB" id="A0A4R3UNQ5"/>
<evidence type="ECO:0008006" key="3">
    <source>
        <dbReference type="Google" id="ProtNLM"/>
    </source>
</evidence>
<dbReference type="Gene3D" id="3.40.1440.10">
    <property type="entry name" value="GIY-YIG endonuclease"/>
    <property type="match status" value="1"/>
</dbReference>
<protein>
    <recommendedName>
        <fullName evidence="3">GIY-YIG catalytic domain-containing protein</fullName>
    </recommendedName>
</protein>
<sequence>MFLTPDEVAPMGRLARLFAGETADAFLDKSNVLERAEPCRRLCGVYFLLDGDDIVYIGQSTNIINRIAQHVDKAFERFAYIECEQSALNMVESIFIHRYRPKLNFVRVAGYLVAPVSLSDIRRTAPVYHQAMADQETGVTKESTCSQ</sequence>
<dbReference type="Proteomes" id="UP000294692">
    <property type="component" value="Unassembled WGS sequence"/>
</dbReference>
<keyword evidence="2" id="KW-1185">Reference proteome</keyword>
<reference evidence="1 2" key="1">
    <citation type="submission" date="2019-03" db="EMBL/GenBank/DDBJ databases">
        <title>Genomic Encyclopedia of Type Strains, Phase IV (KMG-IV): sequencing the most valuable type-strain genomes for metagenomic binning, comparative biology and taxonomic classification.</title>
        <authorList>
            <person name="Goeker M."/>
        </authorList>
    </citation>
    <scope>NUCLEOTIDE SEQUENCE [LARGE SCALE GENOMIC DNA]</scope>
    <source>
        <strain evidence="1 2">DSM 100048</strain>
    </source>
</reference>